<evidence type="ECO:0008006" key="4">
    <source>
        <dbReference type="Google" id="ProtNLM"/>
    </source>
</evidence>
<evidence type="ECO:0000313" key="2">
    <source>
        <dbReference type="EMBL" id="VEP14194.1"/>
    </source>
</evidence>
<feature type="transmembrane region" description="Helical" evidence="1">
    <location>
        <begin position="103"/>
        <end position="125"/>
    </location>
</feature>
<keyword evidence="1" id="KW-0812">Transmembrane</keyword>
<keyword evidence="1" id="KW-1133">Transmembrane helix</keyword>
<keyword evidence="1" id="KW-0472">Membrane</keyword>
<evidence type="ECO:0000313" key="3">
    <source>
        <dbReference type="Proteomes" id="UP000320055"/>
    </source>
</evidence>
<evidence type="ECO:0000256" key="1">
    <source>
        <dbReference type="SAM" id="Phobius"/>
    </source>
</evidence>
<feature type="transmembrane region" description="Helical" evidence="1">
    <location>
        <begin position="56"/>
        <end position="78"/>
    </location>
</feature>
<proteinExistence type="predicted"/>
<gene>
    <name evidence="2" type="ORF">H1P_2480007</name>
</gene>
<dbReference type="Proteomes" id="UP000320055">
    <property type="component" value="Unassembled WGS sequence"/>
</dbReference>
<keyword evidence="3" id="KW-1185">Reference proteome</keyword>
<accession>A0A563VRV9</accession>
<reference evidence="2 3" key="1">
    <citation type="submission" date="2019-01" db="EMBL/GenBank/DDBJ databases">
        <authorList>
            <person name="Brito A."/>
        </authorList>
    </citation>
    <scope>NUCLEOTIDE SEQUENCE [LARGE SCALE GENOMIC DNA]</scope>
    <source>
        <strain evidence="2">1</strain>
    </source>
</reference>
<dbReference type="EMBL" id="CAACVJ010000166">
    <property type="protein sequence ID" value="VEP14194.1"/>
    <property type="molecule type" value="Genomic_DNA"/>
</dbReference>
<protein>
    <recommendedName>
        <fullName evidence="4">Armadillo-type fold-containing protein</fullName>
    </recommendedName>
</protein>
<sequence>MRKETVVSKTSYGWEQLLLSIFSQAKAQDWDVLALSSKQVSQIVRKGLLMLAFVSLWWWNGQLLLATSIGIGLMWLTYKTSQKRYRKLWQTGVSWLVGHNRKLLFAVGGGSLGGFFTYMVAAIWADTENRWLATGSILQGFGTLITLILLGWHINRSNGDRNLAKFDQLLGDLTAADPLKRFIAIRQLTNLAHKNTLDREHRLQLIEYFYFMLDQPQESSIQEALLDSLDILGVPAFNATTSQTVATPIDLKHSISENVL</sequence>
<name>A0A563VRV9_9CYAN</name>
<dbReference type="AlphaFoldDB" id="A0A563VRV9"/>
<feature type="transmembrane region" description="Helical" evidence="1">
    <location>
        <begin position="131"/>
        <end position="152"/>
    </location>
</feature>
<organism evidence="2 3">
    <name type="scientific">Hyella patelloides LEGE 07179</name>
    <dbReference type="NCBI Taxonomy" id="945734"/>
    <lineage>
        <taxon>Bacteria</taxon>
        <taxon>Bacillati</taxon>
        <taxon>Cyanobacteriota</taxon>
        <taxon>Cyanophyceae</taxon>
        <taxon>Pleurocapsales</taxon>
        <taxon>Hyellaceae</taxon>
        <taxon>Hyella</taxon>
    </lineage>
</organism>